<dbReference type="InterPro" id="IPR000971">
    <property type="entry name" value="Globin"/>
</dbReference>
<dbReference type="Proteomes" id="UP000007799">
    <property type="component" value="Unassembled WGS sequence"/>
</dbReference>
<dbReference type="STRING" id="946362.F2UQX2"/>
<dbReference type="EMBL" id="GL832990">
    <property type="protein sequence ID" value="EGD80027.1"/>
    <property type="molecule type" value="Genomic_DNA"/>
</dbReference>
<dbReference type="InterPro" id="IPR009050">
    <property type="entry name" value="Globin-like_sf"/>
</dbReference>
<dbReference type="InterPro" id="IPR050532">
    <property type="entry name" value="Globin-like_OT"/>
</dbReference>
<evidence type="ECO:0000313" key="8">
    <source>
        <dbReference type="EMBL" id="EGD80027.1"/>
    </source>
</evidence>
<keyword evidence="5" id="KW-0408">Iron</keyword>
<evidence type="ECO:0000259" key="7">
    <source>
        <dbReference type="PROSITE" id="PS01033"/>
    </source>
</evidence>
<feature type="domain" description="Globin" evidence="7">
    <location>
        <begin position="1"/>
        <end position="142"/>
    </location>
</feature>
<reference evidence="8" key="1">
    <citation type="submission" date="2009-08" db="EMBL/GenBank/DDBJ databases">
        <title>Annotation of Salpingoeca rosetta.</title>
        <authorList>
            <consortium name="The Broad Institute Genome Sequencing Platform"/>
            <person name="Russ C."/>
            <person name="Cuomo C."/>
            <person name="Burger G."/>
            <person name="Gray M.W."/>
            <person name="Holland P.W.H."/>
            <person name="King N."/>
            <person name="Lang F.B.F."/>
            <person name="Roger A.J."/>
            <person name="Ruiz-Trillo I."/>
            <person name="Young S.K."/>
            <person name="Zeng Q."/>
            <person name="Gargeya S."/>
            <person name="Alvarado L."/>
            <person name="Berlin A."/>
            <person name="Chapman S.B."/>
            <person name="Chen Z."/>
            <person name="Freedman E."/>
            <person name="Gellesch M."/>
            <person name="Goldberg J."/>
            <person name="Griggs A."/>
            <person name="Gujja S."/>
            <person name="Heilman E."/>
            <person name="Heiman D."/>
            <person name="Howarth C."/>
            <person name="Mehta T."/>
            <person name="Neiman D."/>
            <person name="Pearson M."/>
            <person name="Roberts A."/>
            <person name="Saif S."/>
            <person name="Shea T."/>
            <person name="Shenoy N."/>
            <person name="Sisk P."/>
            <person name="Stolte C."/>
            <person name="Sykes S."/>
            <person name="White J."/>
            <person name="Yandava C."/>
            <person name="Haas B."/>
            <person name="Nusbaum C."/>
            <person name="Birren B."/>
        </authorList>
    </citation>
    <scope>NUCLEOTIDE SEQUENCE [LARGE SCALE GENOMIC DNA]</scope>
    <source>
        <strain evidence="8">ATCC 50818</strain>
    </source>
</reference>
<proteinExistence type="inferred from homology"/>
<evidence type="ECO:0000256" key="5">
    <source>
        <dbReference type="ARBA" id="ARBA00023004"/>
    </source>
</evidence>
<dbReference type="InterPro" id="IPR044399">
    <property type="entry name" value="Mb-like_M"/>
</dbReference>
<dbReference type="OrthoDB" id="2012505at2759"/>
<dbReference type="InParanoid" id="F2UQX2"/>
<name>F2UQX2_SALR5</name>
<dbReference type="eggNOG" id="KOG3378">
    <property type="taxonomic scope" value="Eukaryota"/>
</dbReference>
<dbReference type="GO" id="GO:0019825">
    <property type="term" value="F:oxygen binding"/>
    <property type="evidence" value="ECO:0007669"/>
    <property type="project" value="InterPro"/>
</dbReference>
<evidence type="ECO:0000256" key="6">
    <source>
        <dbReference type="RuleBase" id="RU000356"/>
    </source>
</evidence>
<protein>
    <recommendedName>
        <fullName evidence="7">Globin domain-containing protein</fullName>
    </recommendedName>
</protein>
<dbReference type="PANTHER" id="PTHR46458:SF1">
    <property type="entry name" value="GEO09476P1"/>
    <property type="match status" value="1"/>
</dbReference>
<keyword evidence="3 6" id="KW-0561">Oxygen transport</keyword>
<dbReference type="GO" id="GO:0005344">
    <property type="term" value="F:oxygen carrier activity"/>
    <property type="evidence" value="ECO:0007669"/>
    <property type="project" value="UniProtKB-KW"/>
</dbReference>
<dbReference type="Pfam" id="PF00042">
    <property type="entry name" value="Globin"/>
    <property type="match status" value="1"/>
</dbReference>
<dbReference type="CDD" id="cd01040">
    <property type="entry name" value="Mb-like"/>
    <property type="match status" value="1"/>
</dbReference>
<keyword evidence="2 6" id="KW-0349">Heme</keyword>
<dbReference type="KEGG" id="sre:PTSG_10302"/>
<accession>F2UQX2</accession>
<evidence type="ECO:0000256" key="3">
    <source>
        <dbReference type="ARBA" id="ARBA00022621"/>
    </source>
</evidence>
<dbReference type="GeneID" id="16068880"/>
<dbReference type="InterPro" id="IPR012292">
    <property type="entry name" value="Globin/Proto"/>
</dbReference>
<dbReference type="Gene3D" id="1.10.490.10">
    <property type="entry name" value="Globins"/>
    <property type="match status" value="1"/>
</dbReference>
<evidence type="ECO:0000256" key="2">
    <source>
        <dbReference type="ARBA" id="ARBA00022617"/>
    </source>
</evidence>
<evidence type="ECO:0000313" key="9">
    <source>
        <dbReference type="Proteomes" id="UP000007799"/>
    </source>
</evidence>
<dbReference type="GO" id="GO:0020037">
    <property type="term" value="F:heme binding"/>
    <property type="evidence" value="ECO:0007669"/>
    <property type="project" value="InterPro"/>
</dbReference>
<gene>
    <name evidence="8" type="ORF">PTSG_10302</name>
</gene>
<keyword evidence="4" id="KW-0479">Metal-binding</keyword>
<dbReference type="GO" id="GO:0046872">
    <property type="term" value="F:metal ion binding"/>
    <property type="evidence" value="ECO:0007669"/>
    <property type="project" value="UniProtKB-KW"/>
</dbReference>
<keyword evidence="9" id="KW-1185">Reference proteome</keyword>
<dbReference type="AlphaFoldDB" id="F2UQX2"/>
<evidence type="ECO:0000256" key="4">
    <source>
        <dbReference type="ARBA" id="ARBA00022723"/>
    </source>
</evidence>
<keyword evidence="1 6" id="KW-0813">Transport</keyword>
<organism evidence="9">
    <name type="scientific">Salpingoeca rosetta (strain ATCC 50818 / BSB-021)</name>
    <dbReference type="NCBI Taxonomy" id="946362"/>
    <lineage>
        <taxon>Eukaryota</taxon>
        <taxon>Choanoflagellata</taxon>
        <taxon>Craspedida</taxon>
        <taxon>Salpingoecidae</taxon>
        <taxon>Salpingoeca</taxon>
    </lineage>
</organism>
<dbReference type="PANTHER" id="PTHR46458">
    <property type="entry name" value="BLR2807 PROTEIN"/>
    <property type="match status" value="1"/>
</dbReference>
<evidence type="ECO:0000256" key="1">
    <source>
        <dbReference type="ARBA" id="ARBA00022448"/>
    </source>
</evidence>
<dbReference type="RefSeq" id="XP_004988352.1">
    <property type="nucleotide sequence ID" value="XM_004988295.1"/>
</dbReference>
<dbReference type="SUPFAM" id="SSF46458">
    <property type="entry name" value="Globin-like"/>
    <property type="match status" value="1"/>
</dbReference>
<sequence>MDDSAMKITQESWAMVEREIPNWTDIFYDKMFSDPNIAKLFPFSAGDFKTNEKFQTHTQKVRDTMHTAMTSIREFEKLGPVLKKMGERHADYGVIPEHSVNFKEAFLHTLKTGYGDKWNEDLDDAWNQCVDALLEPFEDGLNEALAAKNQ</sequence>
<comment type="similarity">
    <text evidence="6">Belongs to the globin family.</text>
</comment>
<dbReference type="PROSITE" id="PS01033">
    <property type="entry name" value="GLOBIN"/>
    <property type="match status" value="1"/>
</dbReference>